<gene>
    <name evidence="3" type="ORF">SAMN06295879_2103</name>
</gene>
<accession>A0A1T4Y3K6</accession>
<comment type="similarity">
    <text evidence="1">Belongs to the asp23 family.</text>
</comment>
<dbReference type="Pfam" id="PF03780">
    <property type="entry name" value="Asp23"/>
    <property type="match status" value="1"/>
</dbReference>
<feature type="region of interest" description="Disordered" evidence="2">
    <location>
        <begin position="136"/>
        <end position="164"/>
    </location>
</feature>
<dbReference type="InterPro" id="IPR005531">
    <property type="entry name" value="Asp23"/>
</dbReference>
<dbReference type="RefSeq" id="WP_052521454.1">
    <property type="nucleotide sequence ID" value="NZ_FUYG01000005.1"/>
</dbReference>
<dbReference type="AlphaFoldDB" id="A0A1T4Y3K6"/>
<sequence>MTDPLTGDAALARPVPVDLSAIETTHPDPETPEHLISTAAAETVVGVIGVHHLGGLASNALDRASRRILGSSTAPGVTVSRAERGTIIDLDLVVEYPHTIAEVLETVRHQVTRAAAQLVSEPIEVNVNVTDVHGPFDPITPANEETESAPAADDTSPDRTAQRT</sequence>
<evidence type="ECO:0000313" key="3">
    <source>
        <dbReference type="EMBL" id="SKA95855.1"/>
    </source>
</evidence>
<evidence type="ECO:0000256" key="1">
    <source>
        <dbReference type="ARBA" id="ARBA00005721"/>
    </source>
</evidence>
<dbReference type="EMBL" id="FUYG01000005">
    <property type="protein sequence ID" value="SKA95855.1"/>
    <property type="molecule type" value="Genomic_DNA"/>
</dbReference>
<dbReference type="Proteomes" id="UP000189735">
    <property type="component" value="Unassembled WGS sequence"/>
</dbReference>
<reference evidence="4" key="1">
    <citation type="submission" date="2017-02" db="EMBL/GenBank/DDBJ databases">
        <authorList>
            <person name="Varghese N."/>
            <person name="Submissions S."/>
        </authorList>
    </citation>
    <scope>NUCLEOTIDE SEQUENCE [LARGE SCALE GENOMIC DNA]</scope>
    <source>
        <strain evidence="4">VKM Ac-2052</strain>
    </source>
</reference>
<evidence type="ECO:0000313" key="4">
    <source>
        <dbReference type="Proteomes" id="UP000189735"/>
    </source>
</evidence>
<organism evidence="3 4">
    <name type="scientific">Agreia bicolorata</name>
    <dbReference type="NCBI Taxonomy" id="110935"/>
    <lineage>
        <taxon>Bacteria</taxon>
        <taxon>Bacillati</taxon>
        <taxon>Actinomycetota</taxon>
        <taxon>Actinomycetes</taxon>
        <taxon>Micrococcales</taxon>
        <taxon>Microbacteriaceae</taxon>
        <taxon>Agreia</taxon>
    </lineage>
</organism>
<protein>
    <submittedName>
        <fullName evidence="3">Uncharacterized conserved protein YloU, alkaline shock protein (Asp23) family</fullName>
    </submittedName>
</protein>
<proteinExistence type="inferred from homology"/>
<name>A0A1T4Y3K6_9MICO</name>
<evidence type="ECO:0000256" key="2">
    <source>
        <dbReference type="SAM" id="MobiDB-lite"/>
    </source>
</evidence>